<evidence type="ECO:0000313" key="2">
    <source>
        <dbReference type="EMBL" id="KAL0279149.1"/>
    </source>
</evidence>
<accession>A0AAW2IAD4</accession>
<organism evidence="2">
    <name type="scientific">Menopon gallinae</name>
    <name type="common">poultry shaft louse</name>
    <dbReference type="NCBI Taxonomy" id="328185"/>
    <lineage>
        <taxon>Eukaryota</taxon>
        <taxon>Metazoa</taxon>
        <taxon>Ecdysozoa</taxon>
        <taxon>Arthropoda</taxon>
        <taxon>Hexapoda</taxon>
        <taxon>Insecta</taxon>
        <taxon>Pterygota</taxon>
        <taxon>Neoptera</taxon>
        <taxon>Paraneoptera</taxon>
        <taxon>Psocodea</taxon>
        <taxon>Troctomorpha</taxon>
        <taxon>Phthiraptera</taxon>
        <taxon>Amblycera</taxon>
        <taxon>Menoponidae</taxon>
        <taxon>Menopon</taxon>
    </lineage>
</organism>
<sequence length="76" mass="8975">MSLRQEEDRSNFYTSGRNQDLTQRRGPLPDVIFENRMTFRPYNKAQIKKAQRVAAALKRLLPKYRGPSEQNYIKTS</sequence>
<gene>
    <name evidence="2" type="ORF">PYX00_000763</name>
</gene>
<dbReference type="EMBL" id="JARGDH010000001">
    <property type="protein sequence ID" value="KAL0279149.1"/>
    <property type="molecule type" value="Genomic_DNA"/>
</dbReference>
<comment type="caution">
    <text evidence="2">The sequence shown here is derived from an EMBL/GenBank/DDBJ whole genome shotgun (WGS) entry which is preliminary data.</text>
</comment>
<feature type="compositionally biased region" description="Polar residues" evidence="1">
    <location>
        <begin position="11"/>
        <end position="21"/>
    </location>
</feature>
<feature type="region of interest" description="Disordered" evidence="1">
    <location>
        <begin position="1"/>
        <end position="28"/>
    </location>
</feature>
<protein>
    <recommendedName>
        <fullName evidence="3">Ribosomal protein S18</fullName>
    </recommendedName>
</protein>
<evidence type="ECO:0008006" key="3">
    <source>
        <dbReference type="Google" id="ProtNLM"/>
    </source>
</evidence>
<dbReference type="AlphaFoldDB" id="A0AAW2IAD4"/>
<reference evidence="2" key="1">
    <citation type="journal article" date="2024" name="Gigascience">
        <title>Chromosome-level genome of the poultry shaft louse Menopon gallinae provides insight into the host-switching and adaptive evolution of parasitic lice.</title>
        <authorList>
            <person name="Xu Y."/>
            <person name="Ma L."/>
            <person name="Liu S."/>
            <person name="Liang Y."/>
            <person name="Liu Q."/>
            <person name="He Z."/>
            <person name="Tian L."/>
            <person name="Duan Y."/>
            <person name="Cai W."/>
            <person name="Li H."/>
            <person name="Song F."/>
        </authorList>
    </citation>
    <scope>NUCLEOTIDE SEQUENCE</scope>
    <source>
        <strain evidence="2">Cailab_2023a</strain>
    </source>
</reference>
<evidence type="ECO:0000256" key="1">
    <source>
        <dbReference type="SAM" id="MobiDB-lite"/>
    </source>
</evidence>
<name>A0AAW2IAD4_9NEOP</name>
<proteinExistence type="predicted"/>
<feature type="compositionally biased region" description="Basic and acidic residues" evidence="1">
    <location>
        <begin position="1"/>
        <end position="10"/>
    </location>
</feature>